<evidence type="ECO:0000313" key="2">
    <source>
        <dbReference type="EMBL" id="GIM15964.1"/>
    </source>
</evidence>
<evidence type="ECO:0000313" key="3">
    <source>
        <dbReference type="Proteomes" id="UP000722791"/>
    </source>
</evidence>
<comment type="caution">
    <text evidence="2">The sequence shown here is derived from an EMBL/GenBank/DDBJ whole genome shotgun (WGS) entry which is preliminary data.</text>
</comment>
<dbReference type="AlphaFoldDB" id="A0A8J4GYU5"/>
<name>A0A8J4GYU5_9CHLO</name>
<dbReference type="EMBL" id="BNCQ01000071">
    <property type="protein sequence ID" value="GIM15964.1"/>
    <property type="molecule type" value="Genomic_DNA"/>
</dbReference>
<evidence type="ECO:0000256" key="1">
    <source>
        <dbReference type="SAM" id="MobiDB-lite"/>
    </source>
</evidence>
<accession>A0A8J4GYU5</accession>
<organism evidence="2 3">
    <name type="scientific">Volvox reticuliferus</name>
    <dbReference type="NCBI Taxonomy" id="1737510"/>
    <lineage>
        <taxon>Eukaryota</taxon>
        <taxon>Viridiplantae</taxon>
        <taxon>Chlorophyta</taxon>
        <taxon>core chlorophytes</taxon>
        <taxon>Chlorophyceae</taxon>
        <taxon>CS clade</taxon>
        <taxon>Chlamydomonadales</taxon>
        <taxon>Volvocaceae</taxon>
        <taxon>Volvox</taxon>
    </lineage>
</organism>
<reference evidence="2" key="1">
    <citation type="journal article" date="2021" name="Proc. Natl. Acad. Sci. U.S.A.">
        <title>Three genomes in the algal genus Volvox reveal the fate of a haploid sex-determining region after a transition to homothallism.</title>
        <authorList>
            <person name="Yamamoto K."/>
            <person name="Hamaji T."/>
            <person name="Kawai-Toyooka H."/>
            <person name="Matsuzaki R."/>
            <person name="Takahashi F."/>
            <person name="Nishimura Y."/>
            <person name="Kawachi M."/>
            <person name="Noguchi H."/>
            <person name="Minakuchi Y."/>
            <person name="Umen J.G."/>
            <person name="Toyoda A."/>
            <person name="Nozaki H."/>
        </authorList>
    </citation>
    <scope>NUCLEOTIDE SEQUENCE</scope>
    <source>
        <strain evidence="2">NIES-3785</strain>
    </source>
</reference>
<feature type="region of interest" description="Disordered" evidence="1">
    <location>
        <begin position="1"/>
        <end position="102"/>
    </location>
</feature>
<dbReference type="Proteomes" id="UP000722791">
    <property type="component" value="Unassembled WGS sequence"/>
</dbReference>
<feature type="compositionally biased region" description="Basic residues" evidence="1">
    <location>
        <begin position="1"/>
        <end position="11"/>
    </location>
</feature>
<gene>
    <name evidence="2" type="ORF">Vretimale_18639</name>
</gene>
<feature type="compositionally biased region" description="Low complexity" evidence="1">
    <location>
        <begin position="23"/>
        <end position="33"/>
    </location>
</feature>
<sequence>MGVAVCRRRPGFRGDVPASVHRAAGAAQPQRAEAPAREVPRPTPMGSFAADATSALQKSESGPGSAVLRSEFRNHLESDDRPLTPVTTQRDEDEDGDIGDAGVGRVRVGRGTVCAAGCIRDPTAEIRREVDLARRRAVLAAVPAVQINTAKYMCSSVPPS</sequence>
<protein>
    <submittedName>
        <fullName evidence="2">Uncharacterized protein</fullName>
    </submittedName>
</protein>
<proteinExistence type="predicted"/>
<feature type="compositionally biased region" description="Basic and acidic residues" evidence="1">
    <location>
        <begin position="70"/>
        <end position="82"/>
    </location>
</feature>